<sequence length="110" mass="12905">MRVNFSFKHLLPQEQSFVKTYFSLDSKLGKIQAIVNRLNSDETLEVRAEKFPKKSAYKVSLLLQRPWNLIVSEDDHTLKEAIDLAKDKLLERLRKLWAKKKYNIGGRESN</sequence>
<dbReference type="Gene3D" id="3.30.160.100">
    <property type="entry name" value="Ribosome hibernation promotion factor-like"/>
    <property type="match status" value="1"/>
</dbReference>
<evidence type="ECO:0000313" key="2">
    <source>
        <dbReference type="Proteomes" id="UP000176897"/>
    </source>
</evidence>
<dbReference type="STRING" id="1802401.A3B21_01720"/>
<evidence type="ECO:0000313" key="1">
    <source>
        <dbReference type="EMBL" id="OGL80072.1"/>
    </source>
</evidence>
<dbReference type="Proteomes" id="UP000176897">
    <property type="component" value="Unassembled WGS sequence"/>
</dbReference>
<dbReference type="InterPro" id="IPR036567">
    <property type="entry name" value="RHF-like"/>
</dbReference>
<dbReference type="SUPFAM" id="SSF69754">
    <property type="entry name" value="Ribosome binding protein Y (YfiA homologue)"/>
    <property type="match status" value="1"/>
</dbReference>
<name>A0A1F7UP70_9BACT</name>
<comment type="caution">
    <text evidence="1">The sequence shown here is derived from an EMBL/GenBank/DDBJ whole genome shotgun (WGS) entry which is preliminary data.</text>
</comment>
<gene>
    <name evidence="1" type="ORF">A3B21_01720</name>
</gene>
<reference evidence="1 2" key="1">
    <citation type="journal article" date="2016" name="Nat. Commun.">
        <title>Thousands of microbial genomes shed light on interconnected biogeochemical processes in an aquifer system.</title>
        <authorList>
            <person name="Anantharaman K."/>
            <person name="Brown C.T."/>
            <person name="Hug L.A."/>
            <person name="Sharon I."/>
            <person name="Castelle C.J."/>
            <person name="Probst A.J."/>
            <person name="Thomas B.C."/>
            <person name="Singh A."/>
            <person name="Wilkins M.J."/>
            <person name="Karaoz U."/>
            <person name="Brodie E.L."/>
            <person name="Williams K.H."/>
            <person name="Hubbard S.S."/>
            <person name="Banfield J.F."/>
        </authorList>
    </citation>
    <scope>NUCLEOTIDE SEQUENCE [LARGE SCALE GENOMIC DNA]</scope>
</reference>
<protein>
    <recommendedName>
        <fullName evidence="3">Ribosomal subunit interface protein</fullName>
    </recommendedName>
</protein>
<accession>A0A1F7UP70</accession>
<evidence type="ECO:0008006" key="3">
    <source>
        <dbReference type="Google" id="ProtNLM"/>
    </source>
</evidence>
<proteinExistence type="predicted"/>
<dbReference type="EMBL" id="MGEJ01000014">
    <property type="protein sequence ID" value="OGL80072.1"/>
    <property type="molecule type" value="Genomic_DNA"/>
</dbReference>
<organism evidence="1 2">
    <name type="scientific">Candidatus Uhrbacteria bacterium RIFCSPLOWO2_01_FULL_47_24</name>
    <dbReference type="NCBI Taxonomy" id="1802401"/>
    <lineage>
        <taxon>Bacteria</taxon>
        <taxon>Candidatus Uhriibacteriota</taxon>
    </lineage>
</organism>
<dbReference type="AlphaFoldDB" id="A0A1F7UP70"/>